<dbReference type="RefSeq" id="WP_169275814.1">
    <property type="nucleotide sequence ID" value="NZ_JAAIIH010000008.1"/>
</dbReference>
<dbReference type="InterPro" id="IPR041033">
    <property type="entry name" value="SpaA_PFL_dom_1"/>
</dbReference>
<keyword evidence="5" id="KW-0472">Membrane</keyword>
<evidence type="ECO:0000256" key="6">
    <source>
        <dbReference type="SAM" id="SignalP"/>
    </source>
</evidence>
<dbReference type="NCBIfam" id="TIGR01167">
    <property type="entry name" value="LPXTG_anchor"/>
    <property type="match status" value="1"/>
</dbReference>
<keyword evidence="5" id="KW-1133">Transmembrane helix</keyword>
<feature type="domain" description="SpaA-like prealbumin fold" evidence="8">
    <location>
        <begin position="250"/>
        <end position="336"/>
    </location>
</feature>
<dbReference type="Proteomes" id="UP000588277">
    <property type="component" value="Unassembled WGS sequence"/>
</dbReference>
<name>A0A7Y0F2A1_9BIFI</name>
<gene>
    <name evidence="9" type="ORF">G1C96_1252</name>
</gene>
<feature type="domain" description="Gram-positive cocci surface proteins LPxTG" evidence="7">
    <location>
        <begin position="392"/>
        <end position="426"/>
    </location>
</feature>
<accession>A0A7Y0F2A1</accession>
<evidence type="ECO:0000259" key="8">
    <source>
        <dbReference type="Pfam" id="PF17802"/>
    </source>
</evidence>
<evidence type="ECO:0000313" key="10">
    <source>
        <dbReference type="Proteomes" id="UP000588277"/>
    </source>
</evidence>
<comment type="caution">
    <text evidence="9">The sequence shown here is derived from an EMBL/GenBank/DDBJ whole genome shotgun (WGS) entry which is preliminary data.</text>
</comment>
<dbReference type="AlphaFoldDB" id="A0A7Y0F2A1"/>
<dbReference type="Gene3D" id="2.60.40.10">
    <property type="entry name" value="Immunoglobulins"/>
    <property type="match status" value="1"/>
</dbReference>
<evidence type="ECO:0000256" key="4">
    <source>
        <dbReference type="ARBA" id="ARBA00023088"/>
    </source>
</evidence>
<dbReference type="SUPFAM" id="SSF117074">
    <property type="entry name" value="Hypothetical protein PA1324"/>
    <property type="match status" value="1"/>
</dbReference>
<evidence type="ECO:0000313" key="9">
    <source>
        <dbReference type="EMBL" id="NMN00673.1"/>
    </source>
</evidence>
<keyword evidence="2" id="KW-0964">Secreted</keyword>
<keyword evidence="3 6" id="KW-0732">Signal</keyword>
<dbReference type="Pfam" id="PF17802">
    <property type="entry name" value="SpaA"/>
    <property type="match status" value="1"/>
</dbReference>
<dbReference type="Pfam" id="PF00746">
    <property type="entry name" value="Gram_pos_anchor"/>
    <property type="match status" value="1"/>
</dbReference>
<evidence type="ECO:0000256" key="1">
    <source>
        <dbReference type="ARBA" id="ARBA00022512"/>
    </source>
</evidence>
<dbReference type="InterPro" id="IPR013783">
    <property type="entry name" value="Ig-like_fold"/>
</dbReference>
<organism evidence="9 10">
    <name type="scientific">Bifidobacterium moraviense</name>
    <dbReference type="NCBI Taxonomy" id="2675323"/>
    <lineage>
        <taxon>Bacteria</taxon>
        <taxon>Bacillati</taxon>
        <taxon>Actinomycetota</taxon>
        <taxon>Actinomycetes</taxon>
        <taxon>Bifidobacteriales</taxon>
        <taxon>Bifidobacteriaceae</taxon>
        <taxon>Bifidobacterium</taxon>
    </lineage>
</organism>
<evidence type="ECO:0000259" key="7">
    <source>
        <dbReference type="Pfam" id="PF00746"/>
    </source>
</evidence>
<evidence type="ECO:0000256" key="5">
    <source>
        <dbReference type="SAM" id="Phobius"/>
    </source>
</evidence>
<dbReference type="GO" id="GO:0005975">
    <property type="term" value="P:carbohydrate metabolic process"/>
    <property type="evidence" value="ECO:0007669"/>
    <property type="project" value="UniProtKB-ARBA"/>
</dbReference>
<keyword evidence="5" id="KW-0812">Transmembrane</keyword>
<feature type="chain" id="PRO_5030862508" evidence="6">
    <location>
        <begin position="20"/>
        <end position="432"/>
    </location>
</feature>
<protein>
    <submittedName>
        <fullName evidence="9">Collagen-binding protein</fullName>
    </submittedName>
</protein>
<evidence type="ECO:0000256" key="3">
    <source>
        <dbReference type="ARBA" id="ARBA00022729"/>
    </source>
</evidence>
<feature type="signal peptide" evidence="6">
    <location>
        <begin position="1"/>
        <end position="19"/>
    </location>
</feature>
<dbReference type="EMBL" id="JAAIIH010000008">
    <property type="protein sequence ID" value="NMN00673.1"/>
    <property type="molecule type" value="Genomic_DNA"/>
</dbReference>
<keyword evidence="9" id="KW-0176">Collagen</keyword>
<keyword evidence="1" id="KW-0134">Cell wall</keyword>
<evidence type="ECO:0000256" key="2">
    <source>
        <dbReference type="ARBA" id="ARBA00022525"/>
    </source>
</evidence>
<feature type="transmembrane region" description="Helical" evidence="5">
    <location>
        <begin position="399"/>
        <end position="421"/>
    </location>
</feature>
<proteinExistence type="predicted"/>
<reference evidence="9 10" key="1">
    <citation type="submission" date="2020-02" db="EMBL/GenBank/DDBJ databases">
        <title>Characterization of phylogenetic diversity of novel bifidobacterial species isolated in Czech ZOOs.</title>
        <authorList>
            <person name="Lugli G.A."/>
            <person name="Vera N.B."/>
            <person name="Ventura M."/>
        </authorList>
    </citation>
    <scope>NUCLEOTIDE SEQUENCE [LARGE SCALE GENOMIC DNA]</scope>
    <source>
        <strain evidence="9 10">DSM 109958</strain>
    </source>
</reference>
<keyword evidence="10" id="KW-1185">Reference proteome</keyword>
<dbReference type="InterPro" id="IPR019931">
    <property type="entry name" value="LPXTG_anchor"/>
</dbReference>
<keyword evidence="4" id="KW-0572">Peptidoglycan-anchor</keyword>
<sequence length="432" mass="45644">MKMRKLFAGLALGTAPASAADGAGAAQAEGTIVLKAADVHDLTSNAEGTTARRFKYVKLAAYQLTPDSTTGPNLTLATPDSLKTPVENAIKTLDGYENTDFTGKGDPLAWFAGQTVKSETWRAFVAKLKEQTGFALSANAVSPILDSSADPKSLTFGTNSLGDPGLYLLVDQTTEYTTDVDSSTHCTTTYGPLQDIIIGTRITTPSGISNADGTLNLDAKNSSGQGNVPNGAAEVKTTKHDNCYPDINFVKKGVNGDSAYLNGAKFTIKKLADENESVADKNAFDALWKSANKFDATFKSQEQVSTGKGNFSFSNLTPGKYLIFETDVPSPYLDDYAARLVLTVTQVKDGASVNNTLEFKVSEIGDNELLTATGKDGSTSKPFEYKNIQNITQLPKTGAAGTAIFSVIAVLIAAAAGTVYMKSRATKRALNA</sequence>